<protein>
    <submittedName>
        <fullName evidence="2">Uncharacterized protein</fullName>
    </submittedName>
</protein>
<evidence type="ECO:0000313" key="3">
    <source>
        <dbReference type="Proteomes" id="UP000239872"/>
    </source>
</evidence>
<organism evidence="2 3">
    <name type="scientific">Flavipsychrobacter stenotrophus</name>
    <dbReference type="NCBI Taxonomy" id="2077091"/>
    <lineage>
        <taxon>Bacteria</taxon>
        <taxon>Pseudomonadati</taxon>
        <taxon>Bacteroidota</taxon>
        <taxon>Chitinophagia</taxon>
        <taxon>Chitinophagales</taxon>
        <taxon>Chitinophagaceae</taxon>
        <taxon>Flavipsychrobacter</taxon>
    </lineage>
</organism>
<reference evidence="2 3" key="1">
    <citation type="submission" date="2018-01" db="EMBL/GenBank/DDBJ databases">
        <title>A novel member of the phylum Bacteroidetes isolated from glacier ice.</title>
        <authorList>
            <person name="Liu Q."/>
            <person name="Xin Y.-H."/>
        </authorList>
    </citation>
    <scope>NUCLEOTIDE SEQUENCE [LARGE SCALE GENOMIC DNA]</scope>
    <source>
        <strain evidence="2 3">RB1R16</strain>
    </source>
</reference>
<feature type="transmembrane region" description="Helical" evidence="1">
    <location>
        <begin position="6"/>
        <end position="24"/>
    </location>
</feature>
<keyword evidence="1" id="KW-0812">Transmembrane</keyword>
<keyword evidence="1" id="KW-0472">Membrane</keyword>
<feature type="transmembrane region" description="Helical" evidence="1">
    <location>
        <begin position="55"/>
        <end position="72"/>
    </location>
</feature>
<dbReference type="EMBL" id="PPSL01000002">
    <property type="protein sequence ID" value="PQJ11938.1"/>
    <property type="molecule type" value="Genomic_DNA"/>
</dbReference>
<name>A0A2S7SZ14_9BACT</name>
<evidence type="ECO:0000313" key="2">
    <source>
        <dbReference type="EMBL" id="PQJ11938.1"/>
    </source>
</evidence>
<dbReference type="Proteomes" id="UP000239872">
    <property type="component" value="Unassembled WGS sequence"/>
</dbReference>
<evidence type="ECO:0000256" key="1">
    <source>
        <dbReference type="SAM" id="Phobius"/>
    </source>
</evidence>
<keyword evidence="3" id="KW-1185">Reference proteome</keyword>
<proteinExistence type="predicted"/>
<sequence length="73" mass="8784">MINEAIFIVIKIMMDFVVAAICLNQNGQNFRIRRMTWTLRPTTWFYWAVEKKWKFFFIYGSFIVCILSGMLYG</sequence>
<dbReference type="AlphaFoldDB" id="A0A2S7SZ14"/>
<gene>
    <name evidence="2" type="ORF">CJD36_009100</name>
</gene>
<accession>A0A2S7SZ14</accession>
<keyword evidence="1" id="KW-1133">Transmembrane helix</keyword>
<comment type="caution">
    <text evidence="2">The sequence shown here is derived from an EMBL/GenBank/DDBJ whole genome shotgun (WGS) entry which is preliminary data.</text>
</comment>